<dbReference type="SUPFAM" id="SSF53335">
    <property type="entry name" value="S-adenosyl-L-methionine-dependent methyltransferases"/>
    <property type="match status" value="1"/>
</dbReference>
<comment type="caution">
    <text evidence="2">The sequence shown here is derived from an EMBL/GenBank/DDBJ whole genome shotgun (WGS) entry which is preliminary data.</text>
</comment>
<dbReference type="InterPro" id="IPR025789">
    <property type="entry name" value="DOT1_dom"/>
</dbReference>
<proteinExistence type="predicted"/>
<dbReference type="GO" id="GO:0031151">
    <property type="term" value="F:histone H3K79 methyltransferase activity"/>
    <property type="evidence" value="ECO:0007669"/>
    <property type="project" value="InterPro"/>
</dbReference>
<organism evidence="2 3">
    <name type="scientific">Chaetoceros tenuissimus</name>
    <dbReference type="NCBI Taxonomy" id="426638"/>
    <lineage>
        <taxon>Eukaryota</taxon>
        <taxon>Sar</taxon>
        <taxon>Stramenopiles</taxon>
        <taxon>Ochrophyta</taxon>
        <taxon>Bacillariophyta</taxon>
        <taxon>Coscinodiscophyceae</taxon>
        <taxon>Chaetocerotophycidae</taxon>
        <taxon>Chaetocerotales</taxon>
        <taxon>Chaetocerotaceae</taxon>
        <taxon>Chaetoceros</taxon>
    </lineage>
</organism>
<evidence type="ECO:0000259" key="1">
    <source>
        <dbReference type="Pfam" id="PF08123"/>
    </source>
</evidence>
<gene>
    <name evidence="2" type="ORF">CTEN210_10848</name>
</gene>
<protein>
    <recommendedName>
        <fullName evidence="1">DOT1 domain-containing protein</fullName>
    </recommendedName>
</protein>
<dbReference type="EMBL" id="BLLK01000047">
    <property type="protein sequence ID" value="GFH54372.1"/>
    <property type="molecule type" value="Genomic_DNA"/>
</dbReference>
<evidence type="ECO:0000313" key="2">
    <source>
        <dbReference type="EMBL" id="GFH54372.1"/>
    </source>
</evidence>
<dbReference type="AlphaFoldDB" id="A0AAD3CY54"/>
<dbReference type="InterPro" id="IPR029063">
    <property type="entry name" value="SAM-dependent_MTases_sf"/>
</dbReference>
<name>A0AAD3CY54_9STRA</name>
<dbReference type="Pfam" id="PF08123">
    <property type="entry name" value="DOT1"/>
    <property type="match status" value="1"/>
</dbReference>
<sequence length="249" mass="27639">MLKVGESKDIINTILYPENEYKLRMKIGRDAQFGEGQSSGTALEADDPRLALTYHEFPLESLDELLSLAITLYETTNGRKPLNLIDLGSGCGRLVLSAALKGQELNSQNQWDQVHGIEISDLMHDYAIEMIGRGIESNILQTKKDQFDSSTEVYFHNLPAQEAKHILSKADIIFCYSTVFDTVGFNTDLGALVLVEEWSELLADSCKLGTVVVTTDRALNPVNGWVLKNRLDVENPSLLGSTGYISIRQ</sequence>
<accession>A0AAD3CY54</accession>
<dbReference type="Proteomes" id="UP001054902">
    <property type="component" value="Unassembled WGS sequence"/>
</dbReference>
<dbReference type="Gene3D" id="3.40.50.150">
    <property type="entry name" value="Vaccinia Virus protein VP39"/>
    <property type="match status" value="1"/>
</dbReference>
<reference evidence="2 3" key="1">
    <citation type="journal article" date="2021" name="Sci. Rep.">
        <title>The genome of the diatom Chaetoceros tenuissimus carries an ancient integrated fragment of an extant virus.</title>
        <authorList>
            <person name="Hongo Y."/>
            <person name="Kimura K."/>
            <person name="Takaki Y."/>
            <person name="Yoshida Y."/>
            <person name="Baba S."/>
            <person name="Kobayashi G."/>
            <person name="Nagasaki K."/>
            <person name="Hano T."/>
            <person name="Tomaru Y."/>
        </authorList>
    </citation>
    <scope>NUCLEOTIDE SEQUENCE [LARGE SCALE GENOMIC DNA]</scope>
    <source>
        <strain evidence="2 3">NIES-3715</strain>
    </source>
</reference>
<keyword evidence="3" id="KW-1185">Reference proteome</keyword>
<evidence type="ECO:0000313" key="3">
    <source>
        <dbReference type="Proteomes" id="UP001054902"/>
    </source>
</evidence>
<feature type="domain" description="DOT1" evidence="1">
    <location>
        <begin position="54"/>
        <end position="182"/>
    </location>
</feature>